<dbReference type="InterPro" id="IPR019453">
    <property type="entry name" value="VPS39/TGFA1_Znf"/>
</dbReference>
<evidence type="ECO:0000256" key="4">
    <source>
        <dbReference type="ARBA" id="ARBA00022927"/>
    </source>
</evidence>
<dbReference type="PANTHER" id="PTHR12894">
    <property type="entry name" value="CNH DOMAIN CONTAINING"/>
    <property type="match status" value="1"/>
</dbReference>
<keyword evidence="3" id="KW-0963">Cytoplasm</keyword>
<reference evidence="7" key="1">
    <citation type="submission" date="2021-02" db="EMBL/GenBank/DDBJ databases">
        <authorList>
            <person name="Dougan E. K."/>
            <person name="Rhodes N."/>
            <person name="Thang M."/>
            <person name="Chan C."/>
        </authorList>
    </citation>
    <scope>NUCLEOTIDE SEQUENCE</scope>
</reference>
<dbReference type="PROSITE" id="PS50219">
    <property type="entry name" value="CNH"/>
    <property type="match status" value="1"/>
</dbReference>
<dbReference type="Pfam" id="PF00780">
    <property type="entry name" value="CNH"/>
    <property type="match status" value="1"/>
</dbReference>
<organism evidence="7 8">
    <name type="scientific">Polarella glacialis</name>
    <name type="common">Dinoflagellate</name>
    <dbReference type="NCBI Taxonomy" id="89957"/>
    <lineage>
        <taxon>Eukaryota</taxon>
        <taxon>Sar</taxon>
        <taxon>Alveolata</taxon>
        <taxon>Dinophyceae</taxon>
        <taxon>Suessiales</taxon>
        <taxon>Suessiaceae</taxon>
        <taxon>Polarella</taxon>
    </lineage>
</organism>
<dbReference type="GO" id="GO:0016020">
    <property type="term" value="C:membrane"/>
    <property type="evidence" value="ECO:0007669"/>
    <property type="project" value="TreeGrafter"/>
</dbReference>
<name>A0A813JV29_POLGL</name>
<comment type="subcellular location">
    <subcellularLocation>
        <location evidence="1">Cytoplasm</location>
    </subcellularLocation>
</comment>
<dbReference type="GO" id="GO:0005737">
    <property type="term" value="C:cytoplasm"/>
    <property type="evidence" value="ECO:0007669"/>
    <property type="project" value="UniProtKB-SubCell"/>
</dbReference>
<dbReference type="PANTHER" id="PTHR12894:SF27">
    <property type="entry name" value="TRANSFORMING GROWTH FACTOR-BETA RECEPTOR-ASSOCIATED PROTEIN 1"/>
    <property type="match status" value="1"/>
</dbReference>
<feature type="region of interest" description="Disordered" evidence="5">
    <location>
        <begin position="797"/>
        <end position="816"/>
    </location>
</feature>
<dbReference type="Pfam" id="PF10367">
    <property type="entry name" value="zf-Vps39_C"/>
    <property type="match status" value="1"/>
</dbReference>
<evidence type="ECO:0000256" key="1">
    <source>
        <dbReference type="ARBA" id="ARBA00004496"/>
    </source>
</evidence>
<evidence type="ECO:0000256" key="3">
    <source>
        <dbReference type="ARBA" id="ARBA00022490"/>
    </source>
</evidence>
<accession>A0A813JV29</accession>
<dbReference type="AlphaFoldDB" id="A0A813JV29"/>
<dbReference type="GO" id="GO:0006914">
    <property type="term" value="P:autophagy"/>
    <property type="evidence" value="ECO:0007669"/>
    <property type="project" value="TreeGrafter"/>
</dbReference>
<dbReference type="GO" id="GO:0034058">
    <property type="term" value="P:endosomal vesicle fusion"/>
    <property type="evidence" value="ECO:0007669"/>
    <property type="project" value="TreeGrafter"/>
</dbReference>
<keyword evidence="2" id="KW-0813">Transport</keyword>
<evidence type="ECO:0000256" key="5">
    <source>
        <dbReference type="SAM" id="MobiDB-lite"/>
    </source>
</evidence>
<evidence type="ECO:0000259" key="6">
    <source>
        <dbReference type="PROSITE" id="PS50219"/>
    </source>
</evidence>
<gene>
    <name evidence="7" type="ORF">PGLA2088_LOCUS25353</name>
</gene>
<sequence length="1018" mass="112688">MKRGMDPFRAVPLLEVQEKVECVAFAGDSLYIGTSLGNLVQFEVPSSGRASEDLPTARRRGAVRLSQKKPVEQVCAASGFVFALVDSVLTVHPADLESAPGVELSREAKGMCIHTGLERAEERTGQSQEAPEVCLALKKKLVLFEHNGRSFVQRQEFPTSEAACALAWHQSWICAGFRREYNLYSDRAGVPREICHLDGKHAPQIVVLPGNELLLLIQENVGLFYNLSTQQPSTKSTVTWPRKVGHLGAAGNYVFGGTGVGQIDIFGIRDQKNCQTLSLDGSTGAMCRASGGRMLVAAGSSVTCLDPVPFERQVQKLLLQVRVGDALDLLNATFGPEDPQRQLQLSRFHALAGWALFRDLQFLQAFQHFMYCVDFRIDRVLLFWRRYLPSGWEPASGSARLAAEEGAPEPCDIADFVRGRLKERQPSEADEALASGVSANVGLANAAVTSFLLRQREALLSQERLPAEERTQGANEPGPLLRAMDTALLKLLIESDEDDIRLTQVLECGVRCAVEDCEGFLRERNRLDVLARLWKAHGMFDLVLREWSSMLRRVSEESPVKGPRTSTVQIVAEMADALRSAAGTARGAELLRQYVPQLLDVEPAAVLLVFTGALRPGRQEVSSLTPDEVLELLQGQDSLVLGYLEYVSEKKKDVMSTHHWAQLGLMYVAKAEEEQNLPGAIPGMTPTRKKLQRFLEVASGLEVTTLLPRLEALRLNEERVILCSREEQHGEALRILVEDLNDFQRAETYCRLVMARSTPGFESTEEVNESSAVWDRAASVFASELPAWARPVVFAPPQTKRSSSSSSSPSDGLFADREDMHSRVGGKGREASLGGCRPLMLFLRVLLNAWEGAAARPEEYKKVAAEYREAALSLLMCYAGHRDLPATEVMGMLPSSWPLEALAEYLTKCARIYLHEQRAGMLEENLSSMAYLKTFSALTKERMRKVNITGDRCCPVCNRRFVDKDSVGKAFLAYPNETCVHLQCKEHLSICPKTGRNFSDNISVYCHALSSAPEEDQD</sequence>
<dbReference type="InterPro" id="IPR032914">
    <property type="entry name" value="Vam6/VPS39/TRAP1"/>
</dbReference>
<evidence type="ECO:0000313" key="8">
    <source>
        <dbReference type="Proteomes" id="UP000626109"/>
    </source>
</evidence>
<dbReference type="InterPro" id="IPR001180">
    <property type="entry name" value="CNH_dom"/>
</dbReference>
<dbReference type="GO" id="GO:0015031">
    <property type="term" value="P:protein transport"/>
    <property type="evidence" value="ECO:0007669"/>
    <property type="project" value="UniProtKB-KW"/>
</dbReference>
<evidence type="ECO:0000313" key="7">
    <source>
        <dbReference type="EMBL" id="CAE8687186.1"/>
    </source>
</evidence>
<keyword evidence="4" id="KW-0653">Protein transport</keyword>
<feature type="domain" description="CNH" evidence="6">
    <location>
        <begin position="17"/>
        <end position="292"/>
    </location>
</feature>
<protein>
    <recommendedName>
        <fullName evidence="6">CNH domain-containing protein</fullName>
    </recommendedName>
</protein>
<dbReference type="Proteomes" id="UP000626109">
    <property type="component" value="Unassembled WGS sequence"/>
</dbReference>
<dbReference type="EMBL" id="CAJNNW010026709">
    <property type="protein sequence ID" value="CAE8687186.1"/>
    <property type="molecule type" value="Genomic_DNA"/>
</dbReference>
<evidence type="ECO:0000256" key="2">
    <source>
        <dbReference type="ARBA" id="ARBA00022448"/>
    </source>
</evidence>
<proteinExistence type="predicted"/>
<comment type="caution">
    <text evidence="7">The sequence shown here is derived from an EMBL/GenBank/DDBJ whole genome shotgun (WGS) entry which is preliminary data.</text>
</comment>